<evidence type="ECO:0000256" key="5">
    <source>
        <dbReference type="ARBA" id="ARBA00022989"/>
    </source>
</evidence>
<dbReference type="GO" id="GO:0005507">
    <property type="term" value="F:copper ion binding"/>
    <property type="evidence" value="ECO:0007669"/>
    <property type="project" value="TreeGrafter"/>
</dbReference>
<dbReference type="Proteomes" id="UP000054662">
    <property type="component" value="Unassembled WGS sequence"/>
</dbReference>
<protein>
    <submittedName>
        <fullName evidence="10">Cation transport ATPase</fullName>
    </submittedName>
</protein>
<dbReference type="GO" id="GO:0043682">
    <property type="term" value="F:P-type divalent copper transporter activity"/>
    <property type="evidence" value="ECO:0007669"/>
    <property type="project" value="TreeGrafter"/>
</dbReference>
<dbReference type="PRINTS" id="PR00119">
    <property type="entry name" value="CATATPASE"/>
</dbReference>
<feature type="transmembrane region" description="Helical" evidence="8">
    <location>
        <begin position="173"/>
        <end position="191"/>
    </location>
</feature>
<dbReference type="InterPro" id="IPR036412">
    <property type="entry name" value="HAD-like_sf"/>
</dbReference>
<evidence type="ECO:0000313" key="11">
    <source>
        <dbReference type="Proteomes" id="UP000054662"/>
    </source>
</evidence>
<proteinExistence type="predicted"/>
<dbReference type="PANTHER" id="PTHR43520">
    <property type="entry name" value="ATP7, ISOFORM B"/>
    <property type="match status" value="1"/>
</dbReference>
<reference evidence="10 11" key="1">
    <citation type="submission" date="2015-11" db="EMBL/GenBank/DDBJ databases">
        <title>Genomic analysis of 38 Legionella species identifies large and diverse effector repertoires.</title>
        <authorList>
            <person name="Burstein D."/>
            <person name="Amaro F."/>
            <person name="Zusman T."/>
            <person name="Lifshitz Z."/>
            <person name="Cohen O."/>
            <person name="Gilbert J.A."/>
            <person name="Pupko T."/>
            <person name="Shuman H.A."/>
            <person name="Segal G."/>
        </authorList>
    </citation>
    <scope>NUCLEOTIDE SEQUENCE [LARGE SCALE GENOMIC DNA]</scope>
    <source>
        <strain evidence="10 11">ATCC 49508</strain>
    </source>
</reference>
<evidence type="ECO:0000256" key="8">
    <source>
        <dbReference type="SAM" id="Phobius"/>
    </source>
</evidence>
<dbReference type="NCBIfam" id="TIGR01494">
    <property type="entry name" value="ATPase_P-type"/>
    <property type="match status" value="1"/>
</dbReference>
<dbReference type="InterPro" id="IPR008250">
    <property type="entry name" value="ATPase_P-typ_transduc_dom_A_sf"/>
</dbReference>
<dbReference type="GO" id="GO:0055070">
    <property type="term" value="P:copper ion homeostasis"/>
    <property type="evidence" value="ECO:0007669"/>
    <property type="project" value="TreeGrafter"/>
</dbReference>
<accession>A0A0W1AJE4</accession>
<keyword evidence="2 8" id="KW-0812">Transmembrane</keyword>
<dbReference type="Pfam" id="PF00702">
    <property type="entry name" value="Hydrolase"/>
    <property type="match status" value="1"/>
</dbReference>
<dbReference type="Gene3D" id="3.40.50.1000">
    <property type="entry name" value="HAD superfamily/HAD-like"/>
    <property type="match status" value="1"/>
</dbReference>
<dbReference type="InterPro" id="IPR023299">
    <property type="entry name" value="ATPase_P-typ_cyto_dom_N"/>
</dbReference>
<dbReference type="GO" id="GO:0016887">
    <property type="term" value="F:ATP hydrolysis activity"/>
    <property type="evidence" value="ECO:0007669"/>
    <property type="project" value="InterPro"/>
</dbReference>
<dbReference type="GO" id="GO:0005524">
    <property type="term" value="F:ATP binding"/>
    <property type="evidence" value="ECO:0007669"/>
    <property type="project" value="InterPro"/>
</dbReference>
<dbReference type="SUPFAM" id="SSF56784">
    <property type="entry name" value="HAD-like"/>
    <property type="match status" value="1"/>
</dbReference>
<dbReference type="PANTHER" id="PTHR43520:SF8">
    <property type="entry name" value="P-TYPE CU(+) TRANSPORTER"/>
    <property type="match status" value="1"/>
</dbReference>
<sequence>MYYYNFRFHLSDEMHDLETANIEGILNAAKELGVVRIAIDNSKTHKSLSVLSASKDQHLVHRQLSDLLLKEKIVLDELLESERFANTEEKKEKHHAHHSPVKQTKQTKTHSKKTKKTHHHNHNHNHNHSHSHSHSHHHDHDHHENHWLKASLGLIWGIGLLILSIASLNIPLIAYYVITGLTALMTLYLGWSVYQSAWNNLKKLNWDTATLYTISTLTIVGVSITSMFVPGLPMMFEAAPLVLGFWHLGEGIEHGLIDKINKKLDVRDCLNPLVQLKGQANKETSIKQLMPNDIIILDKNEIIPVDGIVTRKTLLYTTRINGSPKPRWFNPGDRVKAGMQLAESESSLELRVTKTFQNSFLSLIAKNVNKANQEKAPIELFANRVLYYFIPGLLGVALVSGLTIGLLFTPAIAIQCVISVLVSACPCALSLITPLAVKIGMNKTSEQGIHVKNGKTLQAAADIDTVVFDLNGTLTEGSIALESIHILDEELLGQIALLETQSPHPAAKVIAAYINEKYPGVSESLTLTSVDTSHHSGIKGIINGEQFIIGNNNMLKANNITQINAPFDNPENGSIYLVRGTTVIGQIALTDPLRSDALATVSQLKRLGKTVHLCTGADQATAERYAALLGIEKTNIAANTVGISTEPDKQSKTRYLEQLQAKGCKVAMVGDAANDLAAIASADIGIAVKSTIGDSITQNEAGIVLEQGTLFPIASAFDVAKKTKQTIFQNLFLSLAYNTGITLVAAGLFVAVGFALNPVLGVALMVIESTLILANLYRFKQQNSLTLASANKPVPKSNHVDNSTTHILNSLNHRSQPDLDLLKTHGSFSAPVHTSTVFTSETQKTSSKNLTDVDTALLSNSATQYA</sequence>
<dbReference type="PATRIC" id="fig|45076.6.peg.597"/>
<keyword evidence="3" id="KW-0479">Metal-binding</keyword>
<evidence type="ECO:0000256" key="6">
    <source>
        <dbReference type="ARBA" id="ARBA00023136"/>
    </source>
</evidence>
<dbReference type="Gene3D" id="2.70.150.10">
    <property type="entry name" value="Calcium-transporting ATPase, cytoplasmic transduction domain A"/>
    <property type="match status" value="1"/>
</dbReference>
<keyword evidence="5 8" id="KW-1133">Transmembrane helix</keyword>
<evidence type="ECO:0000256" key="2">
    <source>
        <dbReference type="ARBA" id="ARBA00022692"/>
    </source>
</evidence>
<feature type="region of interest" description="Disordered" evidence="7">
    <location>
        <begin position="86"/>
        <end position="142"/>
    </location>
</feature>
<evidence type="ECO:0000313" key="10">
    <source>
        <dbReference type="EMBL" id="KTD81503.1"/>
    </source>
</evidence>
<keyword evidence="4" id="KW-1278">Translocase</keyword>
<dbReference type="SUPFAM" id="SSF81665">
    <property type="entry name" value="Calcium ATPase, transmembrane domain M"/>
    <property type="match status" value="1"/>
</dbReference>
<dbReference type="OrthoDB" id="2490855at2"/>
<evidence type="ECO:0000256" key="3">
    <source>
        <dbReference type="ARBA" id="ARBA00022723"/>
    </source>
</evidence>
<dbReference type="AlphaFoldDB" id="A0A0W1AJE4"/>
<feature type="transmembrane region" description="Helical" evidence="8">
    <location>
        <begin position="758"/>
        <end position="777"/>
    </location>
</feature>
<name>A0A0W1AJE4_9GAMM</name>
<dbReference type="EMBL" id="LNZC01000004">
    <property type="protein sequence ID" value="KTD81503.1"/>
    <property type="molecule type" value="Genomic_DNA"/>
</dbReference>
<evidence type="ECO:0000256" key="1">
    <source>
        <dbReference type="ARBA" id="ARBA00004127"/>
    </source>
</evidence>
<keyword evidence="6 8" id="KW-0472">Membrane</keyword>
<dbReference type="InterPro" id="IPR023298">
    <property type="entry name" value="ATPase_P-typ_TM_dom_sf"/>
</dbReference>
<dbReference type="GO" id="GO:0016020">
    <property type="term" value="C:membrane"/>
    <property type="evidence" value="ECO:0007669"/>
    <property type="project" value="InterPro"/>
</dbReference>
<comment type="caution">
    <text evidence="10">The sequence shown here is derived from an EMBL/GenBank/DDBJ whole genome shotgun (WGS) entry which is preliminary data.</text>
</comment>
<feature type="transmembrane region" description="Helical" evidence="8">
    <location>
        <begin position="211"/>
        <end position="229"/>
    </location>
</feature>
<feature type="transmembrane region" description="Helical" evidence="8">
    <location>
        <begin position="147"/>
        <end position="166"/>
    </location>
</feature>
<dbReference type="SUPFAM" id="SSF81653">
    <property type="entry name" value="Calcium ATPase, transduction domain A"/>
    <property type="match status" value="1"/>
</dbReference>
<dbReference type="InterPro" id="IPR001757">
    <property type="entry name" value="P_typ_ATPase"/>
</dbReference>
<dbReference type="Pfam" id="PF00122">
    <property type="entry name" value="E1-E2_ATPase"/>
    <property type="match status" value="1"/>
</dbReference>
<comment type="subcellular location">
    <subcellularLocation>
        <location evidence="1">Endomembrane system</location>
        <topology evidence="1">Multi-pass membrane protein</topology>
    </subcellularLocation>
</comment>
<organism evidence="10 11">
    <name type="scientific">Legionella worsleiensis</name>
    <dbReference type="NCBI Taxonomy" id="45076"/>
    <lineage>
        <taxon>Bacteria</taxon>
        <taxon>Pseudomonadati</taxon>
        <taxon>Pseudomonadota</taxon>
        <taxon>Gammaproteobacteria</taxon>
        <taxon>Legionellales</taxon>
        <taxon>Legionellaceae</taxon>
        <taxon>Legionella</taxon>
    </lineage>
</organism>
<feature type="transmembrane region" description="Helical" evidence="8">
    <location>
        <begin position="731"/>
        <end position="752"/>
    </location>
</feature>
<dbReference type="RefSeq" id="WP_083501563.1">
    <property type="nucleotide sequence ID" value="NZ_CBCRUR010000006.1"/>
</dbReference>
<dbReference type="Gene3D" id="3.40.1110.10">
    <property type="entry name" value="Calcium-transporting ATPase, cytoplasmic domain N"/>
    <property type="match status" value="1"/>
</dbReference>
<feature type="compositionally biased region" description="Basic residues" evidence="7">
    <location>
        <begin position="92"/>
        <end position="140"/>
    </location>
</feature>
<evidence type="ECO:0000256" key="7">
    <source>
        <dbReference type="SAM" id="MobiDB-lite"/>
    </source>
</evidence>
<keyword evidence="11" id="KW-1185">Reference proteome</keyword>
<dbReference type="STRING" id="45076.Lwor_0541"/>
<evidence type="ECO:0000256" key="4">
    <source>
        <dbReference type="ARBA" id="ARBA00022967"/>
    </source>
</evidence>
<gene>
    <name evidence="10" type="ORF">Lwor_0541</name>
</gene>
<feature type="transmembrane region" description="Helical" evidence="8">
    <location>
        <begin position="385"/>
        <end position="406"/>
    </location>
</feature>
<evidence type="ECO:0000259" key="9">
    <source>
        <dbReference type="Pfam" id="PF00122"/>
    </source>
</evidence>
<dbReference type="GO" id="GO:0012505">
    <property type="term" value="C:endomembrane system"/>
    <property type="evidence" value="ECO:0007669"/>
    <property type="project" value="UniProtKB-SubCell"/>
</dbReference>
<dbReference type="InterPro" id="IPR023214">
    <property type="entry name" value="HAD_sf"/>
</dbReference>
<feature type="domain" description="P-type ATPase A" evidence="9">
    <location>
        <begin position="277"/>
        <end position="368"/>
    </location>
</feature>
<feature type="transmembrane region" description="Helical" evidence="8">
    <location>
        <begin position="412"/>
        <end position="437"/>
    </location>
</feature>
<dbReference type="InterPro" id="IPR059000">
    <property type="entry name" value="ATPase_P-type_domA"/>
</dbReference>